<organism evidence="2 3">
    <name type="scientific">candidate division KSB3 bacterium</name>
    <dbReference type="NCBI Taxonomy" id="2044937"/>
    <lineage>
        <taxon>Bacteria</taxon>
        <taxon>candidate division KSB3</taxon>
    </lineage>
</organism>
<sequence>MHYTARALLVIMMAALLCFSGCHDDKKNSGISGPPDKTDGLALDPGQGNLAGRVVGTVYGRSLAGVTVSVNSRSVITESDGSFLLYGVGEGSLAVILSGEGIYPRTKVVNTARDGRSISVDAIETGSSFDLNFYRELARGNHPLERDIFPTHRWTNPQPPKFYINTNAAAAKDGTIDQWTIDATIRVLKEIVPIFTGNFYSAIDIEQRYFASDVSVAQIPDNAFVISFDDSLQLSGAYGLTYTIPDFISPTTSTIHKALVFVLDNDRYYKAANPSRIAFEEIVAHESGHGFGFRHSSEPKWGGKPSVMVKTGEFGGTYSLYDQLHMSIVYHRPAGNTDLDNDPLPGSNARALNAGPQVFLDQRAEQTLPAHERRALNRLQRFDIVEELLQQEGK</sequence>
<accession>A0A2G6E1Y6</accession>
<reference evidence="2 3" key="1">
    <citation type="submission" date="2017-10" db="EMBL/GenBank/DDBJ databases">
        <title>Novel microbial diversity and functional potential in the marine mammal oral microbiome.</title>
        <authorList>
            <person name="Dudek N.K."/>
            <person name="Sun C.L."/>
            <person name="Burstein D."/>
            <person name="Kantor R.S."/>
            <person name="Aliaga Goltsman D.S."/>
            <person name="Bik E.M."/>
            <person name="Thomas B.C."/>
            <person name="Banfield J.F."/>
            <person name="Relman D.A."/>
        </authorList>
    </citation>
    <scope>NUCLEOTIDE SEQUENCE [LARGE SCALE GENOMIC DNA]</scope>
    <source>
        <strain evidence="2">DOLZORAL124_49_17</strain>
    </source>
</reference>
<gene>
    <name evidence="2" type="ORF">CSB45_12880</name>
</gene>
<evidence type="ECO:0008006" key="4">
    <source>
        <dbReference type="Google" id="ProtNLM"/>
    </source>
</evidence>
<evidence type="ECO:0000313" key="2">
    <source>
        <dbReference type="EMBL" id="PID56123.1"/>
    </source>
</evidence>
<protein>
    <recommendedName>
        <fullName evidence="4">Peptidase M10 metallopeptidase domain-containing protein</fullName>
    </recommendedName>
</protein>
<proteinExistence type="predicted"/>
<dbReference type="InterPro" id="IPR008969">
    <property type="entry name" value="CarboxyPept-like_regulatory"/>
</dbReference>
<dbReference type="Gene3D" id="3.40.390.10">
    <property type="entry name" value="Collagenase (Catalytic Domain)"/>
    <property type="match status" value="1"/>
</dbReference>
<dbReference type="AlphaFoldDB" id="A0A2G6E1Y6"/>
<keyword evidence="1" id="KW-0732">Signal</keyword>
<comment type="caution">
    <text evidence="2">The sequence shown here is derived from an EMBL/GenBank/DDBJ whole genome shotgun (WGS) entry which is preliminary data.</text>
</comment>
<dbReference type="SUPFAM" id="SSF55486">
    <property type="entry name" value="Metalloproteases ('zincins'), catalytic domain"/>
    <property type="match status" value="1"/>
</dbReference>
<feature type="chain" id="PRO_5013909170" description="Peptidase M10 metallopeptidase domain-containing protein" evidence="1">
    <location>
        <begin position="24"/>
        <end position="394"/>
    </location>
</feature>
<dbReference type="InterPro" id="IPR024079">
    <property type="entry name" value="MetalloPept_cat_dom_sf"/>
</dbReference>
<dbReference type="SUPFAM" id="SSF49464">
    <property type="entry name" value="Carboxypeptidase regulatory domain-like"/>
    <property type="match status" value="1"/>
</dbReference>
<feature type="signal peptide" evidence="1">
    <location>
        <begin position="1"/>
        <end position="23"/>
    </location>
</feature>
<dbReference type="Proteomes" id="UP000229740">
    <property type="component" value="Unassembled WGS sequence"/>
</dbReference>
<evidence type="ECO:0000313" key="3">
    <source>
        <dbReference type="Proteomes" id="UP000229740"/>
    </source>
</evidence>
<name>A0A2G6E1Y6_9BACT</name>
<dbReference type="GO" id="GO:0008237">
    <property type="term" value="F:metallopeptidase activity"/>
    <property type="evidence" value="ECO:0007669"/>
    <property type="project" value="InterPro"/>
</dbReference>
<evidence type="ECO:0000256" key="1">
    <source>
        <dbReference type="SAM" id="SignalP"/>
    </source>
</evidence>
<dbReference type="EMBL" id="PDPS01000038">
    <property type="protein sequence ID" value="PID56123.1"/>
    <property type="molecule type" value="Genomic_DNA"/>
</dbReference>